<dbReference type="PANTHER" id="PTHR43685:SF2">
    <property type="entry name" value="GLYCOSYLTRANSFERASE 2-LIKE DOMAIN-CONTAINING PROTEIN"/>
    <property type="match status" value="1"/>
</dbReference>
<dbReference type="Proteomes" id="UP000601223">
    <property type="component" value="Unassembled WGS sequence"/>
</dbReference>
<dbReference type="Pfam" id="PF00535">
    <property type="entry name" value="Glycos_transf_2"/>
    <property type="match status" value="1"/>
</dbReference>
<gene>
    <name evidence="2" type="ORF">Cba03nite_33630</name>
</gene>
<evidence type="ECO:0000259" key="1">
    <source>
        <dbReference type="Pfam" id="PF00535"/>
    </source>
</evidence>
<dbReference type="Gene3D" id="3.40.50.2000">
    <property type="entry name" value="Glycogen Phosphorylase B"/>
    <property type="match status" value="1"/>
</dbReference>
<dbReference type="PANTHER" id="PTHR43685">
    <property type="entry name" value="GLYCOSYLTRANSFERASE"/>
    <property type="match status" value="1"/>
</dbReference>
<proteinExistence type="predicted"/>
<dbReference type="RefSeq" id="WP_376819308.1">
    <property type="nucleotide sequence ID" value="NZ_JBHTGC010000001.1"/>
</dbReference>
<evidence type="ECO:0000313" key="3">
    <source>
        <dbReference type="Proteomes" id="UP000601223"/>
    </source>
</evidence>
<comment type="caution">
    <text evidence="2">The sequence shown here is derived from an EMBL/GenBank/DDBJ whole genome shotgun (WGS) entry which is preliminary data.</text>
</comment>
<organism evidence="2 3">
    <name type="scientific">Catellatospora bangladeshensis</name>
    <dbReference type="NCBI Taxonomy" id="310355"/>
    <lineage>
        <taxon>Bacteria</taxon>
        <taxon>Bacillati</taxon>
        <taxon>Actinomycetota</taxon>
        <taxon>Actinomycetes</taxon>
        <taxon>Micromonosporales</taxon>
        <taxon>Micromonosporaceae</taxon>
        <taxon>Catellatospora</taxon>
    </lineage>
</organism>
<dbReference type="InterPro" id="IPR029044">
    <property type="entry name" value="Nucleotide-diphossugar_trans"/>
</dbReference>
<dbReference type="InterPro" id="IPR001173">
    <property type="entry name" value="Glyco_trans_2-like"/>
</dbReference>
<dbReference type="Gene3D" id="3.90.550.10">
    <property type="entry name" value="Spore Coat Polysaccharide Biosynthesis Protein SpsA, Chain A"/>
    <property type="match status" value="1"/>
</dbReference>
<dbReference type="EMBL" id="BONF01000017">
    <property type="protein sequence ID" value="GIF82014.1"/>
    <property type="molecule type" value="Genomic_DNA"/>
</dbReference>
<name>A0A8J3JRR4_9ACTN</name>
<sequence length="623" mass="68320">MALSLRGYDESVTNVAARYTTAMAAALGQAGHQVTIFAEAPIPGHIHQVLPASREPGEYLSPDHEYADRLAEHLAALGPWDAIDMPAVGGEGLSVTRARRLGCNFRRTVVATRLHGPPPGAPDEQTPVSFRDDLRHAAERYVLEHADVVSTDGTAAGAVRGPTILSWPTPIDPGWLDEEQPTLDRPVRRVLFLGEISSTSGYDTFLATARLVEATVPGFRFEVHGPDTPTDPFGRSYRRWADRHTSLDGVAVTWHAAPSVARLRELLAEPAICLFAYSAARYLPDIVAACGGVPLTAAAVGSGTSTVPATSLLRHADDHALLSAVREQARQRVAQQCHPAAVARLAERGYRRARADRSERRSRTITAPRVSVVIPLYNQGRYLSETIASARASTHPELEIVVVDDGSTDSHTRDVFDALRDVIKVRQPNRGLGAARNAGIAHASADYILPLDADDLIDPSFVGVALEALRRNPELGYVNSYVRNFGLFDSKFAGFGNVLELMLFMHTDGPYTGVYQRAALAAVDGYDEDMPGFEDWDLQLRIAKAGYDSDVIPVELIRYRRHGESMVFRSSNPMRIPQLQYLFRKHQDVFAPRAESVALRLIDLWKSRLEVSQSARFTSGLTR</sequence>
<protein>
    <recommendedName>
        <fullName evidence="1">Glycosyltransferase 2-like domain-containing protein</fullName>
    </recommendedName>
</protein>
<feature type="domain" description="Glycosyltransferase 2-like" evidence="1">
    <location>
        <begin position="371"/>
        <end position="485"/>
    </location>
</feature>
<dbReference type="CDD" id="cd00761">
    <property type="entry name" value="Glyco_tranf_GTA_type"/>
    <property type="match status" value="1"/>
</dbReference>
<keyword evidence="3" id="KW-1185">Reference proteome</keyword>
<dbReference type="InterPro" id="IPR050834">
    <property type="entry name" value="Glycosyltransf_2"/>
</dbReference>
<dbReference type="AlphaFoldDB" id="A0A8J3JRR4"/>
<accession>A0A8J3JRR4</accession>
<evidence type="ECO:0000313" key="2">
    <source>
        <dbReference type="EMBL" id="GIF82014.1"/>
    </source>
</evidence>
<dbReference type="SUPFAM" id="SSF53756">
    <property type="entry name" value="UDP-Glycosyltransferase/glycogen phosphorylase"/>
    <property type="match status" value="1"/>
</dbReference>
<dbReference type="SUPFAM" id="SSF53448">
    <property type="entry name" value="Nucleotide-diphospho-sugar transferases"/>
    <property type="match status" value="1"/>
</dbReference>
<reference evidence="2 3" key="1">
    <citation type="submission" date="2021-01" db="EMBL/GenBank/DDBJ databases">
        <title>Whole genome shotgun sequence of Catellatospora bangladeshensis NBRC 107357.</title>
        <authorList>
            <person name="Komaki H."/>
            <person name="Tamura T."/>
        </authorList>
    </citation>
    <scope>NUCLEOTIDE SEQUENCE [LARGE SCALE GENOMIC DNA]</scope>
    <source>
        <strain evidence="2 3">NBRC 107357</strain>
    </source>
</reference>